<keyword evidence="2" id="KW-1185">Reference proteome</keyword>
<sequence>MSATAERPLLFLDIDGPLIPFGSPQPAAPAASDDDGNPLLARLDPGIGARLLGLGCSLVWATTWMEEANEVVAPRLGLPRRPVLDWPEADEPALHGLHWKTRPLVEWAGGRPFVWVDDEIGAVDRQWVAAAHPGPALLHRVDPARGLQDSDFRTLTDWLATLARPS</sequence>
<dbReference type="Proteomes" id="UP001501455">
    <property type="component" value="Unassembled WGS sequence"/>
</dbReference>
<dbReference type="Pfam" id="PF18143">
    <property type="entry name" value="HAD_SAK_2"/>
    <property type="match status" value="1"/>
</dbReference>
<name>A0ABP6TWU4_9ACTN</name>
<dbReference type="RefSeq" id="WP_193458834.1">
    <property type="nucleotide sequence ID" value="NZ_BAAAXF010000037.1"/>
</dbReference>
<gene>
    <name evidence="1" type="ORF">GCM10019016_056690</name>
</gene>
<organism evidence="1 2">
    <name type="scientific">Streptomyces prasinosporus</name>
    <dbReference type="NCBI Taxonomy" id="68256"/>
    <lineage>
        <taxon>Bacteria</taxon>
        <taxon>Bacillati</taxon>
        <taxon>Actinomycetota</taxon>
        <taxon>Actinomycetes</taxon>
        <taxon>Kitasatosporales</taxon>
        <taxon>Streptomycetaceae</taxon>
        <taxon>Streptomyces</taxon>
        <taxon>Streptomyces albogriseolus group</taxon>
    </lineage>
</organism>
<protein>
    <submittedName>
        <fullName evidence="1">HAD domain-containing protein</fullName>
    </submittedName>
</protein>
<comment type="caution">
    <text evidence="1">The sequence shown here is derived from an EMBL/GenBank/DDBJ whole genome shotgun (WGS) entry which is preliminary data.</text>
</comment>
<dbReference type="EMBL" id="BAAAXF010000037">
    <property type="protein sequence ID" value="GAA3498566.1"/>
    <property type="molecule type" value="Genomic_DNA"/>
</dbReference>
<evidence type="ECO:0000313" key="1">
    <source>
        <dbReference type="EMBL" id="GAA3498566.1"/>
    </source>
</evidence>
<accession>A0ABP6TWU4</accession>
<reference evidence="2" key="1">
    <citation type="journal article" date="2019" name="Int. J. Syst. Evol. Microbiol.">
        <title>The Global Catalogue of Microorganisms (GCM) 10K type strain sequencing project: providing services to taxonomists for standard genome sequencing and annotation.</title>
        <authorList>
            <consortium name="The Broad Institute Genomics Platform"/>
            <consortium name="The Broad Institute Genome Sequencing Center for Infectious Disease"/>
            <person name="Wu L."/>
            <person name="Ma J."/>
        </authorList>
    </citation>
    <scope>NUCLEOTIDE SEQUENCE [LARGE SCALE GENOMIC DNA]</scope>
    <source>
        <strain evidence="2">JCM 4816</strain>
    </source>
</reference>
<evidence type="ECO:0000313" key="2">
    <source>
        <dbReference type="Proteomes" id="UP001501455"/>
    </source>
</evidence>
<proteinExistence type="predicted"/>